<name>A0A3N4MDS3_9BACT</name>
<evidence type="ECO:0000313" key="2">
    <source>
        <dbReference type="Proteomes" id="UP000279089"/>
    </source>
</evidence>
<keyword evidence="2" id="KW-1185">Reference proteome</keyword>
<evidence type="ECO:0000313" key="1">
    <source>
        <dbReference type="EMBL" id="RPD41901.1"/>
    </source>
</evidence>
<comment type="caution">
    <text evidence="1">The sequence shown here is derived from an EMBL/GenBank/DDBJ whole genome shotgun (WGS) entry which is preliminary data.</text>
</comment>
<gene>
    <name evidence="1" type="ORF">EG028_06990</name>
</gene>
<sequence>MAKQMSVIKITGTIGNITFYKMKGEYYARGKSSLSRKRVKTAPEFARLRVYSRRMACASGAAGRIYRSLRIGEQDVTFYRKMVSEGLRLLKAGCAEEQLEEALREIFLPAAAEIVPPDVKETPVPHTQRSVAAVFYVNERGRMEINDDKVKKKGRNFKKMPIHLRRNNTHIPLIYEIKAHSVIPADVDDLRQCVFPDS</sequence>
<reference evidence="2" key="1">
    <citation type="submission" date="2018-11" db="EMBL/GenBank/DDBJ databases">
        <title>Chitinophaga lutea sp.nov., isolate from arsenic contaminated soil.</title>
        <authorList>
            <person name="Zong Y."/>
        </authorList>
    </citation>
    <scope>NUCLEOTIDE SEQUENCE [LARGE SCALE GENOMIC DNA]</scope>
    <source>
        <strain evidence="2">YLT18</strain>
    </source>
</reference>
<protein>
    <submittedName>
        <fullName evidence="1">Uncharacterized protein</fullName>
    </submittedName>
</protein>
<dbReference type="AlphaFoldDB" id="A0A3N4MDS3"/>
<dbReference type="RefSeq" id="WP_123864590.1">
    <property type="nucleotide sequence ID" value="NZ_QXZY01000002.1"/>
</dbReference>
<dbReference type="EMBL" id="RMBX01000003">
    <property type="protein sequence ID" value="RPD41901.1"/>
    <property type="molecule type" value="Genomic_DNA"/>
</dbReference>
<dbReference type="Proteomes" id="UP000279089">
    <property type="component" value="Unassembled WGS sequence"/>
</dbReference>
<accession>A0A3N4MDS3</accession>
<organism evidence="1 2">
    <name type="scientific">Chitinophaga barathri</name>
    <dbReference type="NCBI Taxonomy" id="1647451"/>
    <lineage>
        <taxon>Bacteria</taxon>
        <taxon>Pseudomonadati</taxon>
        <taxon>Bacteroidota</taxon>
        <taxon>Chitinophagia</taxon>
        <taxon>Chitinophagales</taxon>
        <taxon>Chitinophagaceae</taxon>
        <taxon>Chitinophaga</taxon>
    </lineage>
</organism>
<proteinExistence type="predicted"/>